<evidence type="ECO:0000313" key="1">
    <source>
        <dbReference type="EMBL" id="KAK9229378.1"/>
    </source>
</evidence>
<sequence length="183" mass="20447">MFNNYPWGLLVWEATYDSIVLIMNSWATQNVRSKTTMLRPANHTFVLRGFAFAAQIVDGNYSKNGEGQNTVQATSAVVENEDSTMLRQGGLTQILSNMVAAATSQLKIDIMTGIKRPRNNIAEELEIHYKILMEELRVQREILCQNEEAPTDINADNQGVQLEYDSSDARAQLFSVSSAASIR</sequence>
<dbReference type="Proteomes" id="UP001428341">
    <property type="component" value="Unassembled WGS sequence"/>
</dbReference>
<reference evidence="1 2" key="1">
    <citation type="submission" date="2024-05" db="EMBL/GenBank/DDBJ databases">
        <title>Haplotype-resolved chromosome-level genome assembly of Huyou (Citrus changshanensis).</title>
        <authorList>
            <person name="Miao C."/>
            <person name="Chen W."/>
            <person name="Wu Y."/>
            <person name="Wang L."/>
            <person name="Zhao S."/>
            <person name="Grierson D."/>
            <person name="Xu C."/>
            <person name="Chen K."/>
        </authorList>
    </citation>
    <scope>NUCLEOTIDE SEQUENCE [LARGE SCALE GENOMIC DNA]</scope>
    <source>
        <strain evidence="1">01-14</strain>
        <tissue evidence="1">Leaf</tissue>
    </source>
</reference>
<dbReference type="EMBL" id="JBCGBO010000001">
    <property type="protein sequence ID" value="KAK9229378.1"/>
    <property type="molecule type" value="Genomic_DNA"/>
</dbReference>
<keyword evidence="2" id="KW-1185">Reference proteome</keyword>
<dbReference type="AlphaFoldDB" id="A0AAP0R164"/>
<organism evidence="1 2">
    <name type="scientific">Citrus x changshan-huyou</name>
    <dbReference type="NCBI Taxonomy" id="2935761"/>
    <lineage>
        <taxon>Eukaryota</taxon>
        <taxon>Viridiplantae</taxon>
        <taxon>Streptophyta</taxon>
        <taxon>Embryophyta</taxon>
        <taxon>Tracheophyta</taxon>
        <taxon>Spermatophyta</taxon>
        <taxon>Magnoliopsida</taxon>
        <taxon>eudicotyledons</taxon>
        <taxon>Gunneridae</taxon>
        <taxon>Pentapetalae</taxon>
        <taxon>rosids</taxon>
        <taxon>malvids</taxon>
        <taxon>Sapindales</taxon>
        <taxon>Rutaceae</taxon>
        <taxon>Aurantioideae</taxon>
        <taxon>Citrus</taxon>
    </lineage>
</organism>
<name>A0AAP0R164_9ROSI</name>
<protein>
    <submittedName>
        <fullName evidence="1">Uncharacterized protein</fullName>
    </submittedName>
</protein>
<proteinExistence type="predicted"/>
<evidence type="ECO:0000313" key="2">
    <source>
        <dbReference type="Proteomes" id="UP001428341"/>
    </source>
</evidence>
<accession>A0AAP0R164</accession>
<comment type="caution">
    <text evidence="1">The sequence shown here is derived from an EMBL/GenBank/DDBJ whole genome shotgun (WGS) entry which is preliminary data.</text>
</comment>
<gene>
    <name evidence="1" type="ORF">WN944_022340</name>
</gene>